<proteinExistence type="predicted"/>
<protein>
    <submittedName>
        <fullName evidence="6">Uncharacterized protein</fullName>
    </submittedName>
</protein>
<feature type="domain" description="B box-type" evidence="5">
    <location>
        <begin position="6"/>
        <end position="52"/>
    </location>
</feature>
<dbReference type="PROSITE" id="PS00740">
    <property type="entry name" value="MAM_1"/>
    <property type="match status" value="1"/>
</dbReference>
<organism evidence="6 7">
    <name type="scientific">Mytilus galloprovincialis</name>
    <name type="common">Mediterranean mussel</name>
    <dbReference type="NCBI Taxonomy" id="29158"/>
    <lineage>
        <taxon>Eukaryota</taxon>
        <taxon>Metazoa</taxon>
        <taxon>Spiralia</taxon>
        <taxon>Lophotrochozoa</taxon>
        <taxon>Mollusca</taxon>
        <taxon>Bivalvia</taxon>
        <taxon>Autobranchia</taxon>
        <taxon>Pteriomorphia</taxon>
        <taxon>Mytilida</taxon>
        <taxon>Mytiloidea</taxon>
        <taxon>Mytilidae</taxon>
        <taxon>Mytilinae</taxon>
        <taxon>Mytilus</taxon>
    </lineage>
</organism>
<dbReference type="InterPro" id="IPR000998">
    <property type="entry name" value="MAM_dom"/>
</dbReference>
<evidence type="ECO:0000256" key="2">
    <source>
        <dbReference type="SAM" id="Coils"/>
    </source>
</evidence>
<feature type="compositionally biased region" description="Basic and acidic residues" evidence="3">
    <location>
        <begin position="946"/>
        <end position="955"/>
    </location>
</feature>
<keyword evidence="7" id="KW-1185">Reference proteome</keyword>
<gene>
    <name evidence="6" type="ORF">MGAL_10B001238</name>
</gene>
<dbReference type="PANTHER" id="PTHR23282">
    <property type="entry name" value="APICAL ENDOSOMAL GLYCOPROTEIN PRECURSOR"/>
    <property type="match status" value="1"/>
</dbReference>
<dbReference type="CDD" id="cd19756">
    <property type="entry name" value="Bbox2"/>
    <property type="match status" value="1"/>
</dbReference>
<feature type="domain" description="MAM" evidence="4">
    <location>
        <begin position="421"/>
        <end position="579"/>
    </location>
</feature>
<dbReference type="CDD" id="cd19757">
    <property type="entry name" value="Bbox1"/>
    <property type="match status" value="1"/>
</dbReference>
<dbReference type="InterPro" id="IPR051560">
    <property type="entry name" value="MAM_domain-containing"/>
</dbReference>
<dbReference type="SMART" id="SM00336">
    <property type="entry name" value="BBOX"/>
    <property type="match status" value="2"/>
</dbReference>
<dbReference type="Gene3D" id="3.30.160.60">
    <property type="entry name" value="Classic Zinc Finger"/>
    <property type="match status" value="1"/>
</dbReference>
<keyword evidence="1" id="KW-0862">Zinc</keyword>
<evidence type="ECO:0000259" key="5">
    <source>
        <dbReference type="PROSITE" id="PS50119"/>
    </source>
</evidence>
<feature type="compositionally biased region" description="Polar residues" evidence="3">
    <location>
        <begin position="979"/>
        <end position="990"/>
    </location>
</feature>
<feature type="domain" description="B box-type" evidence="5">
    <location>
        <begin position="58"/>
        <end position="98"/>
    </location>
</feature>
<dbReference type="InterPro" id="IPR000315">
    <property type="entry name" value="Znf_B-box"/>
</dbReference>
<name>A0A8B6GR14_MYTGA</name>
<dbReference type="SUPFAM" id="SSF57845">
    <property type="entry name" value="B-box zinc-binding domain"/>
    <property type="match status" value="1"/>
</dbReference>
<sequence>MAQSADSTSLCEICIGGPGEYYCQQCDQLFCGNCKLSHLRAKISKNHTFFSGQNINKEEKRLCIEHEERFLFYCHDCDTPVCSSCSVQTHKGHLMNDLTKSAVKLKFELIKIIESTITTSTSCIGTIEEDTKTYHQKTKAVNKTITEEGNYFKEFIDKKVHSFVKLVQDETQKALGSMSTATKVYLEILENCQQWQKNITEMETKSDVLLYKKLKHLKTDVDQIVSKQSLDTPRPSVSYTNKILSDTDIDNLFGELTFHRNTDVRPDCNREEQHMQRYKAERKELKEESLAGERNVLEKKLQKIEDTNAKLQEKNKNLETHLAGERNVLEQKLQKIEDENAKLQEKNKNLETHLAGERNVLEQKLQKIEDENAKLQEKNKNLETHLAGERNVLEQKLQKIEDENAKLQEKNKIWKHRTVNSSCDFENDLCGWSVISNGSYQWTHGRKTSPEIFTGPDRDKTAAGDGFYVYTLSKTGSQPNEETELLSGLIRPNPKQCLTFWYHMYGEHINTLKVFQLNDNRTYEVWNESANQGNKWYFQSLYLNNTGPYRIKFKAIRGNGSKSEIAIDDIFITNTDCKKVSSLDCNFDNETCKWNVEHESEYMWTVIDGGTHDNDTGPIVDHTYGFYDGNYIYLNASNNEPGQKSNFTSVTVSSEGDTCFTFWFHMYGNENGTLNVYLVSENLTEKLWSRSGNEPDLWQLAFVDISMLDPHNITLEGVRGSTKRSDIAVDDISLLPGSCNKRGVRGNGFWSVIAIDDISLLERSCSGLITTSQKCHNIDDSISLHECSKYYLQLNDTSLVFDPQFDNCSTVYQDVQTSVTTSCNDTNNSDICTFDLPELIMEHKRCFQSNWLSVEYRCEAAETPIVTAETFSSFASSAGDGTTVTTISSVINAREDISSGISIHEKEKNRHEMNANNCQPEDIRTAIKQEDTIGNKYESLSTNRNPSEHAYESDPIHTNQYQTLTKQQESDKHFYESTEPAQAQAQDNKTLTGQEDDICHKYEFLSANRNSVEHAYELDVLHTNQYESLTKQREYDKHTYESTETAQKQDIKTLTGQEDDNCHKYESLSTNRNSAEHIYESRINPQHSI</sequence>
<dbReference type="OrthoDB" id="412155at2759"/>
<dbReference type="CDD" id="cd06263">
    <property type="entry name" value="MAM"/>
    <property type="match status" value="2"/>
</dbReference>
<evidence type="ECO:0000313" key="6">
    <source>
        <dbReference type="EMBL" id="VDI67732.1"/>
    </source>
</evidence>
<evidence type="ECO:0000313" key="7">
    <source>
        <dbReference type="Proteomes" id="UP000596742"/>
    </source>
</evidence>
<dbReference type="Proteomes" id="UP000596742">
    <property type="component" value="Unassembled WGS sequence"/>
</dbReference>
<evidence type="ECO:0000256" key="1">
    <source>
        <dbReference type="PROSITE-ProRule" id="PRU00024"/>
    </source>
</evidence>
<keyword evidence="2" id="KW-0175">Coiled coil</keyword>
<dbReference type="EMBL" id="UYJE01008839">
    <property type="protein sequence ID" value="VDI67732.1"/>
    <property type="molecule type" value="Genomic_DNA"/>
</dbReference>
<evidence type="ECO:0000259" key="4">
    <source>
        <dbReference type="PROSITE" id="PS50060"/>
    </source>
</evidence>
<dbReference type="PROSITE" id="PS50119">
    <property type="entry name" value="ZF_BBOX"/>
    <property type="match status" value="2"/>
</dbReference>
<keyword evidence="1" id="KW-0479">Metal-binding</keyword>
<dbReference type="PROSITE" id="PS50060">
    <property type="entry name" value="MAM_2"/>
    <property type="match status" value="2"/>
</dbReference>
<accession>A0A8B6GR14</accession>
<comment type="caution">
    <text evidence="6">The sequence shown here is derived from an EMBL/GenBank/DDBJ whole genome shotgun (WGS) entry which is preliminary data.</text>
</comment>
<reference evidence="6" key="1">
    <citation type="submission" date="2018-11" db="EMBL/GenBank/DDBJ databases">
        <authorList>
            <person name="Alioto T."/>
            <person name="Alioto T."/>
        </authorList>
    </citation>
    <scope>NUCLEOTIDE SEQUENCE</scope>
</reference>
<keyword evidence="1" id="KW-0863">Zinc-finger</keyword>
<feature type="coiled-coil region" evidence="2">
    <location>
        <begin position="268"/>
        <end position="417"/>
    </location>
</feature>
<feature type="region of interest" description="Disordered" evidence="3">
    <location>
        <begin position="937"/>
        <end position="990"/>
    </location>
</feature>
<feature type="domain" description="MAM" evidence="4">
    <location>
        <begin position="583"/>
        <end position="741"/>
    </location>
</feature>
<dbReference type="SMART" id="SM00137">
    <property type="entry name" value="MAM"/>
    <property type="match status" value="2"/>
</dbReference>
<dbReference type="Gene3D" id="2.60.120.200">
    <property type="match status" value="2"/>
</dbReference>
<dbReference type="InterPro" id="IPR013320">
    <property type="entry name" value="ConA-like_dom_sf"/>
</dbReference>
<dbReference type="GO" id="GO:0016020">
    <property type="term" value="C:membrane"/>
    <property type="evidence" value="ECO:0007669"/>
    <property type="project" value="InterPro"/>
</dbReference>
<evidence type="ECO:0000256" key="3">
    <source>
        <dbReference type="SAM" id="MobiDB-lite"/>
    </source>
</evidence>
<dbReference type="Pfam" id="PF00643">
    <property type="entry name" value="zf-B_box"/>
    <property type="match status" value="1"/>
</dbReference>
<dbReference type="SUPFAM" id="SSF49899">
    <property type="entry name" value="Concanavalin A-like lectins/glucanases"/>
    <property type="match status" value="2"/>
</dbReference>
<dbReference type="PANTHER" id="PTHR23282:SF101">
    <property type="entry name" value="MAM DOMAIN-CONTAINING PROTEIN"/>
    <property type="match status" value="1"/>
</dbReference>
<dbReference type="Pfam" id="PF00629">
    <property type="entry name" value="MAM"/>
    <property type="match status" value="2"/>
</dbReference>
<dbReference type="AlphaFoldDB" id="A0A8B6GR14"/>
<feature type="compositionally biased region" description="Polar residues" evidence="3">
    <location>
        <begin position="956"/>
        <end position="967"/>
    </location>
</feature>
<dbReference type="GO" id="GO:0008270">
    <property type="term" value="F:zinc ion binding"/>
    <property type="evidence" value="ECO:0007669"/>
    <property type="project" value="UniProtKB-KW"/>
</dbReference>